<gene>
    <name evidence="4" type="ORF">P171DRAFT_432203</name>
    <name evidence="3" type="ORF">P171DRAFT_437938</name>
</gene>
<feature type="compositionally biased region" description="Acidic residues" evidence="1">
    <location>
        <begin position="261"/>
        <end position="273"/>
    </location>
</feature>
<evidence type="ECO:0000256" key="1">
    <source>
        <dbReference type="SAM" id="MobiDB-lite"/>
    </source>
</evidence>
<feature type="transmembrane region" description="Helical" evidence="2">
    <location>
        <begin position="6"/>
        <end position="26"/>
    </location>
</feature>
<evidence type="ECO:0000313" key="4">
    <source>
        <dbReference type="EMBL" id="KAF2444126.1"/>
    </source>
</evidence>
<dbReference type="Proteomes" id="UP000799764">
    <property type="component" value="Unassembled WGS sequence"/>
</dbReference>
<reference evidence="3" key="1">
    <citation type="journal article" date="2020" name="Stud. Mycol.">
        <title>101 Dothideomycetes genomes: a test case for predicting lifestyles and emergence of pathogens.</title>
        <authorList>
            <person name="Haridas S."/>
            <person name="Albert R."/>
            <person name="Binder M."/>
            <person name="Bloem J."/>
            <person name="Labutti K."/>
            <person name="Salamov A."/>
            <person name="Andreopoulos B."/>
            <person name="Baker S."/>
            <person name="Barry K."/>
            <person name="Bills G."/>
            <person name="Bluhm B."/>
            <person name="Cannon C."/>
            <person name="Castanera R."/>
            <person name="Culley D."/>
            <person name="Daum C."/>
            <person name="Ezra D."/>
            <person name="Gonzalez J."/>
            <person name="Henrissat B."/>
            <person name="Kuo A."/>
            <person name="Liang C."/>
            <person name="Lipzen A."/>
            <person name="Lutzoni F."/>
            <person name="Magnuson J."/>
            <person name="Mondo S."/>
            <person name="Nolan M."/>
            <person name="Ohm R."/>
            <person name="Pangilinan J."/>
            <person name="Park H.-J."/>
            <person name="Ramirez L."/>
            <person name="Alfaro M."/>
            <person name="Sun H."/>
            <person name="Tritt A."/>
            <person name="Yoshinaga Y."/>
            <person name="Zwiers L.-H."/>
            <person name="Turgeon B."/>
            <person name="Goodwin S."/>
            <person name="Spatafora J."/>
            <person name="Crous P."/>
            <person name="Grigoriev I."/>
        </authorList>
    </citation>
    <scope>NUCLEOTIDE SEQUENCE</scope>
    <source>
        <strain evidence="3">CBS 690.94</strain>
    </source>
</reference>
<keyword evidence="2" id="KW-0812">Transmembrane</keyword>
<feature type="compositionally biased region" description="Gly residues" evidence="1">
    <location>
        <begin position="146"/>
        <end position="157"/>
    </location>
</feature>
<protein>
    <submittedName>
        <fullName evidence="3">Uncharacterized protein</fullName>
    </submittedName>
</protein>
<keyword evidence="5" id="KW-1185">Reference proteome</keyword>
<evidence type="ECO:0000313" key="5">
    <source>
        <dbReference type="Proteomes" id="UP000799764"/>
    </source>
</evidence>
<sequence length="326" mass="33629">MTLTNTLIYPRAFFLMCLAYIICAFHDIKQIPASSRDIHITALVASVLFTPSKGLPTARSLAKMPPKIAVSKPRARASASTPNPTPTGGGAIHRNEHDETYNSLFDESQPPISPSNSGSVRNGDDVGAGGHVGGKRLPNYDDGNGDGDQQGGDGVGQAGAAQVEQTSADGDNGDADQQDDPGHGQNNASGGSGGANPVEGGLRRSTRNKKATQSGVVPENVDEGPSKKGGRKKETGKGRAKSKKATGTTKQKNAKAPAAVESDDDGDEEDGGLADDVGVLLDDTITWLSDAARIGTRLGDSRDALVNVLKRRGAGGGGPGRKRSKK</sequence>
<dbReference type="EMBL" id="MU001501">
    <property type="protein sequence ID" value="KAF2444126.1"/>
    <property type="molecule type" value="Genomic_DNA"/>
</dbReference>
<organism evidence="3 5">
    <name type="scientific">Karstenula rhodostoma CBS 690.94</name>
    <dbReference type="NCBI Taxonomy" id="1392251"/>
    <lineage>
        <taxon>Eukaryota</taxon>
        <taxon>Fungi</taxon>
        <taxon>Dikarya</taxon>
        <taxon>Ascomycota</taxon>
        <taxon>Pezizomycotina</taxon>
        <taxon>Dothideomycetes</taxon>
        <taxon>Pleosporomycetidae</taxon>
        <taxon>Pleosporales</taxon>
        <taxon>Massarineae</taxon>
        <taxon>Didymosphaeriaceae</taxon>
        <taxon>Karstenula</taxon>
    </lineage>
</organism>
<accession>A0A9P4U4N4</accession>
<keyword evidence="2" id="KW-1133">Transmembrane helix</keyword>
<evidence type="ECO:0000313" key="3">
    <source>
        <dbReference type="EMBL" id="KAF2437195.1"/>
    </source>
</evidence>
<dbReference type="AlphaFoldDB" id="A0A9P4U4N4"/>
<dbReference type="EMBL" id="MU001587">
    <property type="protein sequence ID" value="KAF2437195.1"/>
    <property type="molecule type" value="Genomic_DNA"/>
</dbReference>
<evidence type="ECO:0000256" key="2">
    <source>
        <dbReference type="SAM" id="Phobius"/>
    </source>
</evidence>
<comment type="caution">
    <text evidence="3">The sequence shown here is derived from an EMBL/GenBank/DDBJ whole genome shotgun (WGS) entry which is preliminary data.</text>
</comment>
<keyword evidence="2" id="KW-0472">Membrane</keyword>
<proteinExistence type="predicted"/>
<feature type="region of interest" description="Disordered" evidence="1">
    <location>
        <begin position="65"/>
        <end position="275"/>
    </location>
</feature>
<name>A0A9P4U4N4_9PLEO</name>